<dbReference type="OMA" id="NNETEVW"/>
<reference evidence="2" key="1">
    <citation type="submission" date="2025-08" db="UniProtKB">
        <authorList>
            <consortium name="Ensembl"/>
        </authorList>
    </citation>
    <scope>IDENTIFICATION</scope>
</reference>
<feature type="domain" description="DUF4485" evidence="1">
    <location>
        <begin position="27"/>
        <end position="84"/>
    </location>
</feature>
<keyword evidence="3" id="KW-1185">Reference proteome</keyword>
<dbReference type="Proteomes" id="UP000694392">
    <property type="component" value="Unplaced"/>
</dbReference>
<accession>A0A8D0H287</accession>
<dbReference type="GeneTree" id="ENSGT00940000165440"/>
<dbReference type="InterPro" id="IPR055310">
    <property type="entry name" value="CEP112"/>
</dbReference>
<dbReference type="Pfam" id="PF14846">
    <property type="entry name" value="DUF4485"/>
    <property type="match status" value="1"/>
</dbReference>
<dbReference type="PANTHER" id="PTHR18871">
    <property type="entry name" value="CENTROSOMAL PROTEIN OF 112 KDA"/>
    <property type="match status" value="1"/>
</dbReference>
<dbReference type="Ensembl" id="ENSSPUT00000014372.1">
    <property type="protein sequence ID" value="ENSSPUP00000013480.1"/>
    <property type="gene ID" value="ENSSPUG00000010369.1"/>
</dbReference>
<name>A0A8D0H287_SPHPU</name>
<dbReference type="InterPro" id="IPR027831">
    <property type="entry name" value="DUF4485"/>
</dbReference>
<evidence type="ECO:0000313" key="2">
    <source>
        <dbReference type="Ensembl" id="ENSSPUP00000013480.1"/>
    </source>
</evidence>
<evidence type="ECO:0000313" key="3">
    <source>
        <dbReference type="Proteomes" id="UP000694392"/>
    </source>
</evidence>
<proteinExistence type="predicted"/>
<organism evidence="2 3">
    <name type="scientific">Sphenodon punctatus</name>
    <name type="common">Tuatara</name>
    <name type="synonym">Hatteria punctata</name>
    <dbReference type="NCBI Taxonomy" id="8508"/>
    <lineage>
        <taxon>Eukaryota</taxon>
        <taxon>Metazoa</taxon>
        <taxon>Chordata</taxon>
        <taxon>Craniata</taxon>
        <taxon>Vertebrata</taxon>
        <taxon>Euteleostomi</taxon>
        <taxon>Lepidosauria</taxon>
        <taxon>Sphenodontia</taxon>
        <taxon>Sphenodontidae</taxon>
        <taxon>Sphenodon</taxon>
    </lineage>
</organism>
<dbReference type="PANTHER" id="PTHR18871:SF2">
    <property type="entry name" value="CENTROSOMAL PROTEIN OF 112 KDA"/>
    <property type="match status" value="1"/>
</dbReference>
<protein>
    <recommendedName>
        <fullName evidence="1">DUF4485 domain-containing protein</fullName>
    </recommendedName>
</protein>
<reference evidence="2" key="2">
    <citation type="submission" date="2025-09" db="UniProtKB">
        <authorList>
            <consortium name="Ensembl"/>
        </authorList>
    </citation>
    <scope>IDENTIFICATION</scope>
</reference>
<dbReference type="AlphaFoldDB" id="A0A8D0H287"/>
<sequence>MGTPSVQQTDYITNHIQPPTVLSYRRMKWIKKLCEPSGAGTGIMGRKNRNLYGKLLLHMLKGGVLEGPFTHKPEPGILKPLPSYMSIYFDEPNTARIRSGSPEGLPDWVMGELGTSDLKLEGSWKLSFREESVLVASPLAHREQYMQNGKLALRSHSMSPRRQSDENNLATQMPEYHHKTKTSLDDSDLEARLKSWNLGLENPRYLREKPLPLTLMTPKVGVAKTSTFRDEQMLVHMHEKELEMKTKLMEAKMHEEKLILQQKHDADVQKILDRKNNETEVWKTLYKTKQNEAEETIRKLEKKVQTLV</sequence>
<evidence type="ECO:0000259" key="1">
    <source>
        <dbReference type="Pfam" id="PF14846"/>
    </source>
</evidence>